<sequence length="266" mass="29962">MIYVEGNSFIMQYDEDGFGEMIEEGRALCSLHAKKARFGVNYIADGGSKVDRRQVFSSKPQQSSQTAIGNRATSSYILSFDKSTSKRRRSASETADHIMSERNRRQELSRKFIALSATIPGLKKTEKAHVLEEAIKYMKELEERVKVLEEDGEISITRSHVCGCGHETLPEVEARVFGKQVLIKIHCVTQCGVLIQIFSQLQLLHLSISSSNVLPFGNTLDITIIAHMGHKCSFIVKDLVRNLRQVAMLKEEECQHLPNIPIKCTH</sequence>
<proteinExistence type="predicted"/>
<reference evidence="6" key="1">
    <citation type="journal article" date="2016" name="Nat. Genet.">
        <title>The genome sequences of Arachis duranensis and Arachis ipaensis, the diploid ancestors of cultivated peanut.</title>
        <authorList>
            <person name="Bertioli D.J."/>
            <person name="Cannon S.B."/>
            <person name="Froenicke L."/>
            <person name="Huang G."/>
            <person name="Farmer A.D."/>
            <person name="Cannon E.K."/>
            <person name="Liu X."/>
            <person name="Gao D."/>
            <person name="Clevenger J."/>
            <person name="Dash S."/>
            <person name="Ren L."/>
            <person name="Moretzsohn M.C."/>
            <person name="Shirasawa K."/>
            <person name="Huang W."/>
            <person name="Vidigal B."/>
            <person name="Abernathy B."/>
            <person name="Chu Y."/>
            <person name="Niederhuth C.E."/>
            <person name="Umale P."/>
            <person name="Araujo A.C."/>
            <person name="Kozik A."/>
            <person name="Kim K.D."/>
            <person name="Burow M.D."/>
            <person name="Varshney R.K."/>
            <person name="Wang X."/>
            <person name="Zhang X."/>
            <person name="Barkley N."/>
            <person name="Guimaraes P.M."/>
            <person name="Isobe S."/>
            <person name="Guo B."/>
            <person name="Liao B."/>
            <person name="Stalker H.T."/>
            <person name="Schmitz R.J."/>
            <person name="Scheffler B.E."/>
            <person name="Leal-Bertioli S.C."/>
            <person name="Xun X."/>
            <person name="Jackson S.A."/>
            <person name="Michelmore R."/>
            <person name="Ozias-Akins P."/>
        </authorList>
    </citation>
    <scope>NUCLEOTIDE SEQUENCE [LARGE SCALE GENOMIC DNA]</scope>
    <source>
        <strain evidence="6">cv. V14167</strain>
    </source>
</reference>
<dbReference type="GO" id="GO:0046983">
    <property type="term" value="F:protein dimerization activity"/>
    <property type="evidence" value="ECO:0007669"/>
    <property type="project" value="InterPro"/>
</dbReference>
<dbReference type="InterPro" id="IPR011598">
    <property type="entry name" value="bHLH_dom"/>
</dbReference>
<organism evidence="6 7">
    <name type="scientific">Arachis duranensis</name>
    <name type="common">Wild peanut</name>
    <dbReference type="NCBI Taxonomy" id="130453"/>
    <lineage>
        <taxon>Eukaryota</taxon>
        <taxon>Viridiplantae</taxon>
        <taxon>Streptophyta</taxon>
        <taxon>Embryophyta</taxon>
        <taxon>Tracheophyta</taxon>
        <taxon>Spermatophyta</taxon>
        <taxon>Magnoliopsida</taxon>
        <taxon>eudicotyledons</taxon>
        <taxon>Gunneridae</taxon>
        <taxon>Pentapetalae</taxon>
        <taxon>rosids</taxon>
        <taxon>fabids</taxon>
        <taxon>Fabales</taxon>
        <taxon>Fabaceae</taxon>
        <taxon>Papilionoideae</taxon>
        <taxon>50 kb inversion clade</taxon>
        <taxon>dalbergioids sensu lato</taxon>
        <taxon>Dalbergieae</taxon>
        <taxon>Pterocarpus clade</taxon>
        <taxon>Arachis</taxon>
    </lineage>
</organism>
<evidence type="ECO:0000256" key="4">
    <source>
        <dbReference type="ARBA" id="ARBA00023242"/>
    </source>
</evidence>
<dbReference type="PROSITE" id="PS50888">
    <property type="entry name" value="BHLH"/>
    <property type="match status" value="1"/>
</dbReference>
<evidence type="ECO:0000256" key="1">
    <source>
        <dbReference type="ARBA" id="ARBA00004123"/>
    </source>
</evidence>
<dbReference type="InterPro" id="IPR036638">
    <property type="entry name" value="HLH_DNA-bd_sf"/>
</dbReference>
<keyword evidence="6" id="KW-1185">Reference proteome</keyword>
<dbReference type="SMART" id="SM00353">
    <property type="entry name" value="HLH"/>
    <property type="match status" value="1"/>
</dbReference>
<evidence type="ECO:0000313" key="6">
    <source>
        <dbReference type="Proteomes" id="UP000515211"/>
    </source>
</evidence>
<reference evidence="7" key="2">
    <citation type="submission" date="2025-08" db="UniProtKB">
        <authorList>
            <consortium name="RefSeq"/>
        </authorList>
    </citation>
    <scope>IDENTIFICATION</scope>
    <source>
        <tissue evidence="7">Whole plant</tissue>
    </source>
</reference>
<keyword evidence="4" id="KW-0539">Nucleus</keyword>
<dbReference type="PANTHER" id="PTHR45959">
    <property type="entry name" value="BHLH TRANSCRIPTION FACTOR"/>
    <property type="match status" value="1"/>
</dbReference>
<evidence type="ECO:0000259" key="5">
    <source>
        <dbReference type="PROSITE" id="PS50888"/>
    </source>
</evidence>
<dbReference type="RefSeq" id="XP_052107630.1">
    <property type="nucleotide sequence ID" value="XM_052251670.1"/>
</dbReference>
<dbReference type="InterPro" id="IPR052610">
    <property type="entry name" value="bHLH_transcription_regulator"/>
</dbReference>
<comment type="subcellular location">
    <subcellularLocation>
        <location evidence="1">Nucleus</location>
    </subcellularLocation>
</comment>
<dbReference type="Pfam" id="PF00010">
    <property type="entry name" value="HLH"/>
    <property type="match status" value="1"/>
</dbReference>
<gene>
    <name evidence="7" type="primary">LOC107459543</name>
</gene>
<dbReference type="GeneID" id="107459543"/>
<accession>A0A9C6WK40</accession>
<dbReference type="AlphaFoldDB" id="A0A9C6WK40"/>
<keyword evidence="3" id="KW-0804">Transcription</keyword>
<name>A0A9C6WK40_ARADU</name>
<evidence type="ECO:0000256" key="2">
    <source>
        <dbReference type="ARBA" id="ARBA00023015"/>
    </source>
</evidence>
<protein>
    <submittedName>
        <fullName evidence="7">Transcription factor bHLH18-like</fullName>
    </submittedName>
</protein>
<evidence type="ECO:0000313" key="7">
    <source>
        <dbReference type="RefSeq" id="XP_052107630.1"/>
    </source>
</evidence>
<dbReference type="KEGG" id="adu:107459543"/>
<evidence type="ECO:0000256" key="3">
    <source>
        <dbReference type="ARBA" id="ARBA00023163"/>
    </source>
</evidence>
<dbReference type="GO" id="GO:0005634">
    <property type="term" value="C:nucleus"/>
    <property type="evidence" value="ECO:0007669"/>
    <property type="project" value="UniProtKB-SubCell"/>
</dbReference>
<dbReference type="PANTHER" id="PTHR45959:SF27">
    <property type="entry name" value="HELIX LOOP HELIX DNA-BINDING DOMAIN PROTEIN"/>
    <property type="match status" value="1"/>
</dbReference>
<dbReference type="SUPFAM" id="SSF47459">
    <property type="entry name" value="HLH, helix-loop-helix DNA-binding domain"/>
    <property type="match status" value="1"/>
</dbReference>
<dbReference type="Gene3D" id="4.10.280.10">
    <property type="entry name" value="Helix-loop-helix DNA-binding domain"/>
    <property type="match status" value="1"/>
</dbReference>
<feature type="domain" description="BHLH" evidence="5">
    <location>
        <begin position="92"/>
        <end position="141"/>
    </location>
</feature>
<keyword evidence="2" id="KW-0805">Transcription regulation</keyword>
<dbReference type="Proteomes" id="UP000515211">
    <property type="component" value="Chromosome 7"/>
</dbReference>